<evidence type="ECO:0000256" key="2">
    <source>
        <dbReference type="ARBA" id="ARBA00009986"/>
    </source>
</evidence>
<gene>
    <name evidence="10" type="ORF">VP01_475g7</name>
</gene>
<keyword evidence="3 8" id="KW-0560">Oxidoreductase</keyword>
<dbReference type="AlphaFoldDB" id="A0A0L6UMS6"/>
<evidence type="ECO:0000313" key="11">
    <source>
        <dbReference type="Proteomes" id="UP000037035"/>
    </source>
</evidence>
<dbReference type="InterPro" id="IPR016163">
    <property type="entry name" value="Ald_DH_C"/>
</dbReference>
<dbReference type="VEuPathDB" id="FungiDB:VP01_475g7"/>
<feature type="active site" evidence="7">
    <location>
        <position position="317"/>
    </location>
</feature>
<dbReference type="Gene3D" id="3.40.309.10">
    <property type="entry name" value="Aldehyde Dehydrogenase, Chain A, domain 2"/>
    <property type="match status" value="1"/>
</dbReference>
<dbReference type="InterPro" id="IPR016162">
    <property type="entry name" value="Ald_DH_N"/>
</dbReference>
<dbReference type="OrthoDB" id="310895at2759"/>
<evidence type="ECO:0000259" key="9">
    <source>
        <dbReference type="Pfam" id="PF00171"/>
    </source>
</evidence>
<evidence type="ECO:0000256" key="8">
    <source>
        <dbReference type="RuleBase" id="RU003345"/>
    </source>
</evidence>
<evidence type="ECO:0000256" key="4">
    <source>
        <dbReference type="ARBA" id="ARBA00050387"/>
    </source>
</evidence>
<dbReference type="Pfam" id="PF00171">
    <property type="entry name" value="Aldedh"/>
    <property type="match status" value="1"/>
</dbReference>
<dbReference type="InterPro" id="IPR016161">
    <property type="entry name" value="Ald_DH/histidinol_DH"/>
</dbReference>
<dbReference type="CDD" id="cd07103">
    <property type="entry name" value="ALDH_F5_SSADH_GabD"/>
    <property type="match status" value="1"/>
</dbReference>
<dbReference type="EMBL" id="LAVV01009900">
    <property type="protein sequence ID" value="KNZ49824.1"/>
    <property type="molecule type" value="Genomic_DNA"/>
</dbReference>
<sequence length="544" mass="58763">MLTANNWIRSPVSLTNYTPTNARLPRLARVKPSSPFSTHRTSSILPHKLKNHDLFKQKSYINRQWVGATSSKTFSVKDPATGEEIASCPDMNLDDLMVAIESAKKSFSSYRESSPAERQGYLRRLNQLILSNAEDLATLIVAENGKCWKDAMGEVKYAASFVDWFAEEALRTNGTIIPSSTPGLRHLVIKQPIGVVAALCPWNFPAAMITRKVAPALAAGCSVIVKAPAETPLTALALAELTHQAGFPAGVLNIVTTQSATPDIGKALCESQDIRKLSFTGSVSNHYIDRYMCTWLSGVGRLLMSQSSSTLKKLSLELGGNAPFIVFEDADVDEAVEGAVACKFRCAGQACVSANRFYVHKSIYAEFASKLTKKVSELKIGSGFEDDTLIGPLIDERSLKKVTRHVELAKEAGAEVLIGGKKVPGDGYFFEPTVLSDVPSGVIDDEETFGPVAALYKFESESDVIAKANDCQVGLAGYFYSKDVGRIWRVAEALEVGMVGANTGMVSNAVTPFGGIKQSGFGREGSKFGIDEFQIVKYIAMGGL</sequence>
<evidence type="ECO:0000256" key="7">
    <source>
        <dbReference type="PROSITE-ProRule" id="PRU10007"/>
    </source>
</evidence>
<dbReference type="GO" id="GO:0005737">
    <property type="term" value="C:cytoplasm"/>
    <property type="evidence" value="ECO:0007669"/>
    <property type="project" value="TreeGrafter"/>
</dbReference>
<dbReference type="SUPFAM" id="SSF53720">
    <property type="entry name" value="ALDH-like"/>
    <property type="match status" value="1"/>
</dbReference>
<dbReference type="GO" id="GO:0004777">
    <property type="term" value="F:succinate-semialdehyde dehydrogenase (NAD+) activity"/>
    <property type="evidence" value="ECO:0007669"/>
    <property type="project" value="TreeGrafter"/>
</dbReference>
<dbReference type="InterPro" id="IPR029510">
    <property type="entry name" value="Ald_DH_CS_GLU"/>
</dbReference>
<dbReference type="GO" id="GO:0009450">
    <property type="term" value="P:gamma-aminobutyric acid catabolic process"/>
    <property type="evidence" value="ECO:0007669"/>
    <property type="project" value="TreeGrafter"/>
</dbReference>
<reference evidence="10 11" key="1">
    <citation type="submission" date="2015-08" db="EMBL/GenBank/DDBJ databases">
        <title>Next Generation Sequencing and Analysis of the Genome of Puccinia sorghi L Schw, the Causal Agent of Maize Common Rust.</title>
        <authorList>
            <person name="Rochi L."/>
            <person name="Burguener G."/>
            <person name="Darino M."/>
            <person name="Turjanski A."/>
            <person name="Kreff E."/>
            <person name="Dieguez M.J."/>
            <person name="Sacco F."/>
        </authorList>
    </citation>
    <scope>NUCLEOTIDE SEQUENCE [LARGE SCALE GENOMIC DNA]</scope>
    <source>
        <strain evidence="10 11">RO10H11247</strain>
    </source>
</reference>
<dbReference type="FunFam" id="3.40.605.10:FF:000005">
    <property type="entry name" value="Succinate-semialdehyde dehydrogenase I"/>
    <property type="match status" value="1"/>
</dbReference>
<dbReference type="EC" id="1.2.1.16" evidence="6"/>
<evidence type="ECO:0000313" key="10">
    <source>
        <dbReference type="EMBL" id="KNZ49824.1"/>
    </source>
</evidence>
<evidence type="ECO:0000256" key="1">
    <source>
        <dbReference type="ARBA" id="ARBA00005176"/>
    </source>
</evidence>
<organism evidence="10 11">
    <name type="scientific">Puccinia sorghi</name>
    <dbReference type="NCBI Taxonomy" id="27349"/>
    <lineage>
        <taxon>Eukaryota</taxon>
        <taxon>Fungi</taxon>
        <taxon>Dikarya</taxon>
        <taxon>Basidiomycota</taxon>
        <taxon>Pucciniomycotina</taxon>
        <taxon>Pucciniomycetes</taxon>
        <taxon>Pucciniales</taxon>
        <taxon>Pucciniaceae</taxon>
        <taxon>Puccinia</taxon>
    </lineage>
</organism>
<feature type="domain" description="Aldehyde dehydrogenase" evidence="9">
    <location>
        <begin position="65"/>
        <end position="538"/>
    </location>
</feature>
<evidence type="ECO:0000256" key="3">
    <source>
        <dbReference type="ARBA" id="ARBA00023002"/>
    </source>
</evidence>
<comment type="caution">
    <text evidence="10">The sequence shown here is derived from an EMBL/GenBank/DDBJ whole genome shotgun (WGS) entry which is preliminary data.</text>
</comment>
<comment type="pathway">
    <text evidence="1">Amino-acid degradation; 4-aminobutanoate degradation.</text>
</comment>
<comment type="catalytic activity">
    <reaction evidence="5">
        <text>succinate semialdehyde + NAD(+) + H2O = succinate + NADH + 2 H(+)</text>
        <dbReference type="Rhea" id="RHEA:13217"/>
        <dbReference type="ChEBI" id="CHEBI:15377"/>
        <dbReference type="ChEBI" id="CHEBI:15378"/>
        <dbReference type="ChEBI" id="CHEBI:30031"/>
        <dbReference type="ChEBI" id="CHEBI:57540"/>
        <dbReference type="ChEBI" id="CHEBI:57706"/>
        <dbReference type="ChEBI" id="CHEBI:57945"/>
        <dbReference type="EC" id="1.2.1.16"/>
    </reaction>
</comment>
<name>A0A0L6UMS6_9BASI</name>
<comment type="similarity">
    <text evidence="2 8">Belongs to the aldehyde dehydrogenase family.</text>
</comment>
<accession>A0A0L6UMS6</accession>
<dbReference type="PROSITE" id="PS00687">
    <property type="entry name" value="ALDEHYDE_DEHYDR_GLU"/>
    <property type="match status" value="1"/>
</dbReference>
<dbReference type="PANTHER" id="PTHR43353:SF10">
    <property type="entry name" value="SUCCINATE-SEMIALDEHYDE DEHYDROGENASE (NADP+)"/>
    <property type="match status" value="1"/>
</dbReference>
<keyword evidence="11" id="KW-1185">Reference proteome</keyword>
<dbReference type="Proteomes" id="UP000037035">
    <property type="component" value="Unassembled WGS sequence"/>
</dbReference>
<evidence type="ECO:0000256" key="6">
    <source>
        <dbReference type="ARBA" id="ARBA00067047"/>
    </source>
</evidence>
<evidence type="ECO:0000256" key="5">
    <source>
        <dbReference type="ARBA" id="ARBA00052698"/>
    </source>
</evidence>
<proteinExistence type="inferred from homology"/>
<dbReference type="STRING" id="27349.A0A0L6UMS6"/>
<dbReference type="FunFam" id="3.40.309.10:FF:000004">
    <property type="entry name" value="Succinate-semialdehyde dehydrogenase I"/>
    <property type="match status" value="1"/>
</dbReference>
<protein>
    <recommendedName>
        <fullName evidence="6">succinate-semialdehyde dehydrogenase [NAD(P)(+)]</fullName>
        <ecNumber evidence="6">1.2.1.16</ecNumber>
    </recommendedName>
</protein>
<dbReference type="PANTHER" id="PTHR43353">
    <property type="entry name" value="SUCCINATE-SEMIALDEHYDE DEHYDROGENASE, MITOCHONDRIAL"/>
    <property type="match status" value="1"/>
</dbReference>
<dbReference type="Gene3D" id="3.40.605.10">
    <property type="entry name" value="Aldehyde Dehydrogenase, Chain A, domain 1"/>
    <property type="match status" value="1"/>
</dbReference>
<dbReference type="InterPro" id="IPR050740">
    <property type="entry name" value="Aldehyde_DH_Superfamily"/>
</dbReference>
<dbReference type="InterPro" id="IPR015590">
    <property type="entry name" value="Aldehyde_DH_dom"/>
</dbReference>
<comment type="catalytic activity">
    <reaction evidence="4">
        <text>succinate semialdehyde + NADP(+) + H2O = succinate + NADPH + 2 H(+)</text>
        <dbReference type="Rhea" id="RHEA:13213"/>
        <dbReference type="ChEBI" id="CHEBI:15377"/>
        <dbReference type="ChEBI" id="CHEBI:15378"/>
        <dbReference type="ChEBI" id="CHEBI:30031"/>
        <dbReference type="ChEBI" id="CHEBI:57706"/>
        <dbReference type="ChEBI" id="CHEBI:57783"/>
        <dbReference type="ChEBI" id="CHEBI:58349"/>
        <dbReference type="EC" id="1.2.1.16"/>
    </reaction>
</comment>